<dbReference type="Proteomes" id="UP000294325">
    <property type="component" value="Chromosome"/>
</dbReference>
<dbReference type="Pfam" id="PF01871">
    <property type="entry name" value="AMMECR1"/>
    <property type="match status" value="1"/>
</dbReference>
<proteinExistence type="predicted"/>
<dbReference type="EMBL" id="CP038033">
    <property type="protein sequence ID" value="QBQ53497.1"/>
    <property type="molecule type" value="Genomic_DNA"/>
</dbReference>
<dbReference type="InterPro" id="IPR027485">
    <property type="entry name" value="AMMECR1_N"/>
</dbReference>
<dbReference type="Gene3D" id="3.30.1490.150">
    <property type="entry name" value="Hypothetical protein ph0010, domain 2"/>
    <property type="match status" value="1"/>
</dbReference>
<evidence type="ECO:0000259" key="1">
    <source>
        <dbReference type="PROSITE" id="PS51112"/>
    </source>
</evidence>
<protein>
    <submittedName>
        <fullName evidence="2">AmmeMemoRadiSam system protein A</fullName>
    </submittedName>
</protein>
<dbReference type="PANTHER" id="PTHR13016:SF0">
    <property type="entry name" value="AMME SYNDROME CANDIDATE GENE 1 PROTEIN"/>
    <property type="match status" value="1"/>
</dbReference>
<evidence type="ECO:0000313" key="3">
    <source>
        <dbReference type="Proteomes" id="UP000294325"/>
    </source>
</evidence>
<organism evidence="2 3">
    <name type="scientific">Nitrosococcus wardiae</name>
    <dbReference type="NCBI Taxonomy" id="1814290"/>
    <lineage>
        <taxon>Bacteria</taxon>
        <taxon>Pseudomonadati</taxon>
        <taxon>Pseudomonadota</taxon>
        <taxon>Gammaproteobacteria</taxon>
        <taxon>Chromatiales</taxon>
        <taxon>Chromatiaceae</taxon>
        <taxon>Nitrosococcus</taxon>
    </lineage>
</organism>
<sequence>MSFSNPPVFLPAERQRLGEIARDSIRHGLETGEPLPIELDNYPPLIQRIGANFVTLTWENRLRGCMGTLEAYRPLVLDVAENAYASAFRDPRFPSLTTGEFERLTIAVSILTPPLLMTFENEQDLIFQLRPGVDGLVLEEGTLRGTFLPAVWEVLPDPQLFLRGLKRKTGLPPEYWSDSLRVFRYTVEKI</sequence>
<dbReference type="NCBIfam" id="TIGR00296">
    <property type="entry name" value="TIGR00296 family protein"/>
    <property type="match status" value="1"/>
</dbReference>
<evidence type="ECO:0000313" key="2">
    <source>
        <dbReference type="EMBL" id="QBQ53497.1"/>
    </source>
</evidence>
<dbReference type="InterPro" id="IPR036071">
    <property type="entry name" value="AMMECR1_dom_sf"/>
</dbReference>
<feature type="domain" description="AMMECR1" evidence="1">
    <location>
        <begin position="12"/>
        <end position="190"/>
    </location>
</feature>
<dbReference type="OrthoDB" id="9782820at2"/>
<dbReference type="PANTHER" id="PTHR13016">
    <property type="entry name" value="AMMECR1 HOMOLOG"/>
    <property type="match status" value="1"/>
</dbReference>
<dbReference type="InterPro" id="IPR027623">
    <property type="entry name" value="AmmeMemoSam_A"/>
</dbReference>
<gene>
    <name evidence="2" type="primary">amrA</name>
    <name evidence="2" type="ORF">E3U44_02505</name>
</gene>
<dbReference type="NCBIfam" id="TIGR04335">
    <property type="entry name" value="AmmeMemoSam_A"/>
    <property type="match status" value="1"/>
</dbReference>
<dbReference type="InterPro" id="IPR002733">
    <property type="entry name" value="AMMECR1_domain"/>
</dbReference>
<accession>A0A4P7BW30</accession>
<keyword evidence="3" id="KW-1185">Reference proteome</keyword>
<dbReference type="AlphaFoldDB" id="A0A4P7BW30"/>
<dbReference type="PROSITE" id="PS51112">
    <property type="entry name" value="AMMECR1"/>
    <property type="match status" value="1"/>
</dbReference>
<reference evidence="2 3" key="1">
    <citation type="submission" date="2019-03" db="EMBL/GenBank/DDBJ databases">
        <title>The genome sequence of Nitrosococcus wardiae strain D1FHST reveals the archetypal metabolic capacity of ammonia-oxidizing Gammaproteobacteria.</title>
        <authorList>
            <person name="Wang L."/>
            <person name="Lim C.K."/>
            <person name="Hanson T.E."/>
            <person name="Dang H."/>
            <person name="Klotz M.G."/>
        </authorList>
    </citation>
    <scope>NUCLEOTIDE SEQUENCE [LARGE SCALE GENOMIC DNA]</scope>
    <source>
        <strain evidence="2 3">D1FHS</strain>
    </source>
</reference>
<dbReference type="InterPro" id="IPR023473">
    <property type="entry name" value="AMMECR1"/>
</dbReference>
<dbReference type="Gene3D" id="3.30.700.20">
    <property type="entry name" value="Hypothetical protein ph0010, domain 1"/>
    <property type="match status" value="1"/>
</dbReference>
<name>A0A4P7BW30_9GAMM</name>
<dbReference type="KEGG" id="nwr:E3U44_02505"/>
<dbReference type="SUPFAM" id="SSF143447">
    <property type="entry name" value="AMMECR1-like"/>
    <property type="match status" value="1"/>
</dbReference>